<dbReference type="InterPro" id="IPR012337">
    <property type="entry name" value="RNaseH-like_sf"/>
</dbReference>
<accession>A0ABM1QR74</accession>
<protein>
    <submittedName>
        <fullName evidence="3">Uncharacterized protein LOC109128042</fullName>
    </submittedName>
</protein>
<organism evidence="2 3">
    <name type="scientific">Camelina sativa</name>
    <name type="common">False flax</name>
    <name type="synonym">Myagrum sativum</name>
    <dbReference type="NCBI Taxonomy" id="90675"/>
    <lineage>
        <taxon>Eukaryota</taxon>
        <taxon>Viridiplantae</taxon>
        <taxon>Streptophyta</taxon>
        <taxon>Embryophyta</taxon>
        <taxon>Tracheophyta</taxon>
        <taxon>Spermatophyta</taxon>
        <taxon>Magnoliopsida</taxon>
        <taxon>eudicotyledons</taxon>
        <taxon>Gunneridae</taxon>
        <taxon>Pentapetalae</taxon>
        <taxon>rosids</taxon>
        <taxon>malvids</taxon>
        <taxon>Brassicales</taxon>
        <taxon>Brassicaceae</taxon>
        <taxon>Camelineae</taxon>
        <taxon>Camelina</taxon>
    </lineage>
</organism>
<dbReference type="InterPro" id="IPR044730">
    <property type="entry name" value="RNase_H-like_dom_plant"/>
</dbReference>
<dbReference type="Pfam" id="PF13456">
    <property type="entry name" value="RVT_3"/>
    <property type="match status" value="1"/>
</dbReference>
<dbReference type="InterPro" id="IPR036397">
    <property type="entry name" value="RNaseH_sf"/>
</dbReference>
<gene>
    <name evidence="3" type="primary">LOC109128042</name>
</gene>
<feature type="domain" description="RNase H type-1" evidence="1">
    <location>
        <begin position="75"/>
        <end position="180"/>
    </location>
</feature>
<dbReference type="CDD" id="cd06222">
    <property type="entry name" value="RNase_H_like"/>
    <property type="match status" value="1"/>
</dbReference>
<dbReference type="Gene3D" id="3.30.420.10">
    <property type="entry name" value="Ribonuclease H-like superfamily/Ribonuclease H"/>
    <property type="match status" value="1"/>
</dbReference>
<dbReference type="Proteomes" id="UP000694864">
    <property type="component" value="Chromosome 12"/>
</dbReference>
<reference evidence="2" key="1">
    <citation type="journal article" date="2014" name="Nat. Commun.">
        <title>The emerging biofuel crop Camelina sativa retains a highly undifferentiated hexaploid genome structure.</title>
        <authorList>
            <person name="Kagale S."/>
            <person name="Koh C."/>
            <person name="Nixon J."/>
            <person name="Bollina V."/>
            <person name="Clarke W.E."/>
            <person name="Tuteja R."/>
            <person name="Spillane C."/>
            <person name="Robinson S.J."/>
            <person name="Links M.G."/>
            <person name="Clarke C."/>
            <person name="Higgins E.E."/>
            <person name="Huebert T."/>
            <person name="Sharpe A.G."/>
            <person name="Parkin I.A."/>
        </authorList>
    </citation>
    <scope>NUCLEOTIDE SEQUENCE [LARGE SCALE GENOMIC DNA]</scope>
    <source>
        <strain evidence="2">cv. DH55</strain>
    </source>
</reference>
<dbReference type="PANTHER" id="PTHR47074:SF78">
    <property type="entry name" value="GB|AAF30348.1-RELATED"/>
    <property type="match status" value="1"/>
</dbReference>
<proteinExistence type="predicted"/>
<sequence>MWRIWKSRNDFIFRQINRHPATEAHKGEQEIKEWVENTRLQPDSNQAMNHIHNPPTRRSPTQQWNPPPEGWLKCNFDSGYVRGRPYTGTGWIIRDSYGNVIRSGCAKLQQSYSALQAEALGFLNALQVIWEQGYRYVWFEGDNLELTNLINKQHDHHKLGPLLVDIRHWMTQLPYSSLGHFT</sequence>
<dbReference type="RefSeq" id="XP_019089262.1">
    <property type="nucleotide sequence ID" value="XM_019233717.1"/>
</dbReference>
<dbReference type="InterPro" id="IPR052929">
    <property type="entry name" value="RNase_H-like_EbsB-rel"/>
</dbReference>
<dbReference type="GeneID" id="109128042"/>
<dbReference type="PANTHER" id="PTHR47074">
    <property type="entry name" value="BNAC02G40300D PROTEIN"/>
    <property type="match status" value="1"/>
</dbReference>
<dbReference type="SUPFAM" id="SSF53098">
    <property type="entry name" value="Ribonuclease H-like"/>
    <property type="match status" value="1"/>
</dbReference>
<dbReference type="InterPro" id="IPR002156">
    <property type="entry name" value="RNaseH_domain"/>
</dbReference>
<name>A0ABM1QR74_CAMSA</name>
<reference evidence="3" key="2">
    <citation type="submission" date="2025-08" db="UniProtKB">
        <authorList>
            <consortium name="RefSeq"/>
        </authorList>
    </citation>
    <scope>IDENTIFICATION</scope>
    <source>
        <tissue evidence="3">Leaf</tissue>
    </source>
</reference>
<evidence type="ECO:0000313" key="2">
    <source>
        <dbReference type="Proteomes" id="UP000694864"/>
    </source>
</evidence>
<evidence type="ECO:0000313" key="3">
    <source>
        <dbReference type="RefSeq" id="XP_019089262.1"/>
    </source>
</evidence>
<evidence type="ECO:0000259" key="1">
    <source>
        <dbReference type="Pfam" id="PF13456"/>
    </source>
</evidence>
<keyword evidence="2" id="KW-1185">Reference proteome</keyword>